<organism evidence="2 3">
    <name type="scientific">Stylophora pistillata</name>
    <name type="common">Smooth cauliflower coral</name>
    <dbReference type="NCBI Taxonomy" id="50429"/>
    <lineage>
        <taxon>Eukaryota</taxon>
        <taxon>Metazoa</taxon>
        <taxon>Cnidaria</taxon>
        <taxon>Anthozoa</taxon>
        <taxon>Hexacorallia</taxon>
        <taxon>Scleractinia</taxon>
        <taxon>Astrocoeniina</taxon>
        <taxon>Pocilloporidae</taxon>
        <taxon>Stylophora</taxon>
    </lineage>
</organism>
<reference evidence="3" key="1">
    <citation type="journal article" date="2017" name="bioRxiv">
        <title>Comparative analysis of the genomes of Stylophora pistillata and Acropora digitifera provides evidence for extensive differences between species of corals.</title>
        <authorList>
            <person name="Voolstra C.R."/>
            <person name="Li Y."/>
            <person name="Liew Y.J."/>
            <person name="Baumgarten S."/>
            <person name="Zoccola D."/>
            <person name="Flot J.-F."/>
            <person name="Tambutte S."/>
            <person name="Allemand D."/>
            <person name="Aranda M."/>
        </authorList>
    </citation>
    <scope>NUCLEOTIDE SEQUENCE [LARGE SCALE GENOMIC DNA]</scope>
</reference>
<evidence type="ECO:0000313" key="2">
    <source>
        <dbReference type="EMBL" id="PFX12766.1"/>
    </source>
</evidence>
<gene>
    <name evidence="2" type="ORF">AWC38_SpisGene23224</name>
</gene>
<dbReference type="EMBL" id="LSMT01001198">
    <property type="protein sequence ID" value="PFX12766.1"/>
    <property type="molecule type" value="Genomic_DNA"/>
</dbReference>
<name>A0A2B4R6H6_STYPI</name>
<accession>A0A2B4R6H6</accession>
<dbReference type="AlphaFoldDB" id="A0A2B4R6H6"/>
<evidence type="ECO:0000313" key="3">
    <source>
        <dbReference type="Proteomes" id="UP000225706"/>
    </source>
</evidence>
<keyword evidence="3" id="KW-1185">Reference proteome</keyword>
<protein>
    <submittedName>
        <fullName evidence="2">Uncharacterized protein</fullName>
    </submittedName>
</protein>
<proteinExistence type="predicted"/>
<feature type="region of interest" description="Disordered" evidence="1">
    <location>
        <begin position="1"/>
        <end position="53"/>
    </location>
</feature>
<feature type="compositionally biased region" description="Acidic residues" evidence="1">
    <location>
        <begin position="35"/>
        <end position="51"/>
    </location>
</feature>
<comment type="caution">
    <text evidence="2">The sequence shown here is derived from an EMBL/GenBank/DDBJ whole genome shotgun (WGS) entry which is preliminary data.</text>
</comment>
<sequence>MAREYGIRGMGNSAESNTLDGTKDKAIYSKVATEQADEEEMEDEFDTDTEDEHALEARERQLIRDSVRSIRRKQLGPFIRTENLQGKKLLNTSI</sequence>
<dbReference type="Proteomes" id="UP000225706">
    <property type="component" value="Unassembled WGS sequence"/>
</dbReference>
<evidence type="ECO:0000256" key="1">
    <source>
        <dbReference type="SAM" id="MobiDB-lite"/>
    </source>
</evidence>